<evidence type="ECO:0000256" key="7">
    <source>
        <dbReference type="SAM" id="SignalP"/>
    </source>
</evidence>
<comment type="caution">
    <text evidence="9">The sequence shown here is derived from an EMBL/GenBank/DDBJ whole genome shotgun (WGS) entry which is preliminary data.</text>
</comment>
<keyword evidence="1" id="KW-0134">Cell wall</keyword>
<keyword evidence="6" id="KW-1133">Transmembrane helix</keyword>
<keyword evidence="10" id="KW-1185">Reference proteome</keyword>
<dbReference type="RefSeq" id="WP_351958131.1">
    <property type="nucleotide sequence ID" value="NZ_JBEOZM010000008.1"/>
</dbReference>
<evidence type="ECO:0000313" key="10">
    <source>
        <dbReference type="Proteomes" id="UP001490365"/>
    </source>
</evidence>
<feature type="region of interest" description="Disordered" evidence="5">
    <location>
        <begin position="161"/>
        <end position="182"/>
    </location>
</feature>
<keyword evidence="4" id="KW-0572">Peptidoglycan-anchor</keyword>
<feature type="chain" id="PRO_5047261602" evidence="7">
    <location>
        <begin position="31"/>
        <end position="521"/>
    </location>
</feature>
<evidence type="ECO:0000256" key="4">
    <source>
        <dbReference type="ARBA" id="ARBA00023088"/>
    </source>
</evidence>
<gene>
    <name evidence="9" type="ORF">ABT211_20415</name>
</gene>
<dbReference type="PROSITE" id="PS50847">
    <property type="entry name" value="GRAM_POS_ANCHORING"/>
    <property type="match status" value="1"/>
</dbReference>
<protein>
    <submittedName>
        <fullName evidence="9">LPXTG cell wall anchor domain-containing protein</fullName>
    </submittedName>
</protein>
<accession>A0ABV1THZ7</accession>
<dbReference type="NCBIfam" id="TIGR01167">
    <property type="entry name" value="LPXTG_anchor"/>
    <property type="match status" value="1"/>
</dbReference>
<dbReference type="EMBL" id="JBEOZM010000008">
    <property type="protein sequence ID" value="MER6269636.1"/>
    <property type="molecule type" value="Genomic_DNA"/>
</dbReference>
<sequence>MTNRQRKVGAVLAAFAAAVAAWLPATSAQAADGPVVHIFVVKDSIGVPVPTQDPPQISWGLDNDGPGAAKDVTVKLDFSQVKDWVTVNGKTVDTYTAPAPGDLHEGNNGGGFVDLRAKDGTPLGTKGTVTLSGTSSNGTVISKDVEVTAGDVELKVNKLADRKGDKPGSTIESPLTVSNTGSLPANGVQLQVLTTPGLSYADRFSNCSYSTVSGDPYGSTQQALCTFDTTVEPGRSYRLDQPLKLDVSKQALYEYIRREALPVRDAKAPSGSGPKLSLVAAGAADTGATQVGRQYVMVDNTADMAAGGDTVAGAPGDLVHVDLTLSDEGPARMANNAGDDQPALLFTVPTGTKAVEIADRCRVWDPEAQSSTGERTPGAAQYVCFPEPNQFEVGDTRTFGFGLKIREGAKTTTGEVRATTSYDTALEFDHNPDNNTAPVAVNVEGDDSGATPSPSASATTPGTDGKAGGNDVTPQTVADTAGAGSLASTGSSSMLPAAAAAGAGALLLGGALVFVVRRRRA</sequence>
<feature type="region of interest" description="Disordered" evidence="5">
    <location>
        <begin position="428"/>
        <end position="491"/>
    </location>
</feature>
<evidence type="ECO:0000256" key="6">
    <source>
        <dbReference type="SAM" id="Phobius"/>
    </source>
</evidence>
<feature type="compositionally biased region" description="Low complexity" evidence="5">
    <location>
        <begin position="480"/>
        <end position="491"/>
    </location>
</feature>
<keyword evidence="6" id="KW-0472">Membrane</keyword>
<evidence type="ECO:0000256" key="2">
    <source>
        <dbReference type="ARBA" id="ARBA00022525"/>
    </source>
</evidence>
<feature type="signal peptide" evidence="7">
    <location>
        <begin position="1"/>
        <end position="30"/>
    </location>
</feature>
<evidence type="ECO:0000259" key="8">
    <source>
        <dbReference type="PROSITE" id="PS50847"/>
    </source>
</evidence>
<feature type="compositionally biased region" description="Low complexity" evidence="5">
    <location>
        <begin position="448"/>
        <end position="464"/>
    </location>
</feature>
<feature type="domain" description="Gram-positive cocci surface proteins LPxTG" evidence="8">
    <location>
        <begin position="486"/>
        <end position="521"/>
    </location>
</feature>
<proteinExistence type="predicted"/>
<dbReference type="Proteomes" id="UP001490365">
    <property type="component" value="Unassembled WGS sequence"/>
</dbReference>
<evidence type="ECO:0000313" key="9">
    <source>
        <dbReference type="EMBL" id="MER6269636.1"/>
    </source>
</evidence>
<dbReference type="InterPro" id="IPR019931">
    <property type="entry name" value="LPXTG_anchor"/>
</dbReference>
<keyword evidence="3 7" id="KW-0732">Signal</keyword>
<keyword evidence="6" id="KW-0812">Transmembrane</keyword>
<reference evidence="9 10" key="1">
    <citation type="submission" date="2024-06" db="EMBL/GenBank/DDBJ databases">
        <title>The Natural Products Discovery Center: Release of the First 8490 Sequenced Strains for Exploring Actinobacteria Biosynthetic Diversity.</title>
        <authorList>
            <person name="Kalkreuter E."/>
            <person name="Kautsar S.A."/>
            <person name="Yang D."/>
            <person name="Bader C.D."/>
            <person name="Teijaro C.N."/>
            <person name="Fluegel L."/>
            <person name="Davis C.M."/>
            <person name="Simpson J.R."/>
            <person name="Lauterbach L."/>
            <person name="Steele A.D."/>
            <person name="Gui C."/>
            <person name="Meng S."/>
            <person name="Li G."/>
            <person name="Viehrig K."/>
            <person name="Ye F."/>
            <person name="Su P."/>
            <person name="Kiefer A.F."/>
            <person name="Nichols A."/>
            <person name="Cepeda A.J."/>
            <person name="Yan W."/>
            <person name="Fan B."/>
            <person name="Jiang Y."/>
            <person name="Adhikari A."/>
            <person name="Zheng C.-J."/>
            <person name="Schuster L."/>
            <person name="Cowan T.M."/>
            <person name="Smanski M.J."/>
            <person name="Chevrette M.G."/>
            <person name="De Carvalho L.P.S."/>
            <person name="Shen B."/>
        </authorList>
    </citation>
    <scope>NUCLEOTIDE SEQUENCE [LARGE SCALE GENOMIC DNA]</scope>
    <source>
        <strain evidence="9 10">NPDC001694</strain>
    </source>
</reference>
<evidence type="ECO:0000256" key="5">
    <source>
        <dbReference type="SAM" id="MobiDB-lite"/>
    </source>
</evidence>
<feature type="transmembrane region" description="Helical" evidence="6">
    <location>
        <begin position="494"/>
        <end position="516"/>
    </location>
</feature>
<organism evidence="9 10">
    <name type="scientific">Streptomyces sp. 900105755</name>
    <dbReference type="NCBI Taxonomy" id="3154389"/>
    <lineage>
        <taxon>Bacteria</taxon>
        <taxon>Bacillati</taxon>
        <taxon>Actinomycetota</taxon>
        <taxon>Actinomycetes</taxon>
        <taxon>Kitasatosporales</taxon>
        <taxon>Streptomycetaceae</taxon>
        <taxon>Streptomyces</taxon>
    </lineage>
</organism>
<evidence type="ECO:0000256" key="3">
    <source>
        <dbReference type="ARBA" id="ARBA00022729"/>
    </source>
</evidence>
<keyword evidence="2" id="KW-0964">Secreted</keyword>
<feature type="compositionally biased region" description="Polar residues" evidence="5">
    <location>
        <begin position="170"/>
        <end position="182"/>
    </location>
</feature>
<evidence type="ECO:0000256" key="1">
    <source>
        <dbReference type="ARBA" id="ARBA00022512"/>
    </source>
</evidence>
<name>A0ABV1THZ7_9ACTN</name>